<dbReference type="AlphaFoldDB" id="A0A926DQQ0"/>
<keyword evidence="1" id="KW-0812">Transmembrane</keyword>
<dbReference type="RefSeq" id="WP_177720308.1">
    <property type="nucleotide sequence ID" value="NZ_JACRSQ010000001.1"/>
</dbReference>
<organism evidence="2 3">
    <name type="scientific">Bianquea renquensis</name>
    <dbReference type="NCBI Taxonomy" id="2763661"/>
    <lineage>
        <taxon>Bacteria</taxon>
        <taxon>Bacillati</taxon>
        <taxon>Bacillota</taxon>
        <taxon>Clostridia</taxon>
        <taxon>Eubacteriales</taxon>
        <taxon>Bianqueaceae</taxon>
        <taxon>Bianquea</taxon>
    </lineage>
</organism>
<feature type="transmembrane region" description="Helical" evidence="1">
    <location>
        <begin position="99"/>
        <end position="124"/>
    </location>
</feature>
<feature type="transmembrane region" description="Helical" evidence="1">
    <location>
        <begin position="165"/>
        <end position="195"/>
    </location>
</feature>
<feature type="transmembrane region" description="Helical" evidence="1">
    <location>
        <begin position="231"/>
        <end position="249"/>
    </location>
</feature>
<sequence length="256" mass="27433">MRFLRLLREHLRQALSWRLVVCGVGVTLVMTGAISGLIVDSSEPSVWYMLNKSILGSGAFSTAICILPALTYSVTLPMEWKASATPYWIVRTGISPYAISKMIVSAVAGLLTLAVGMLLFVGIFSIRYPIYISSCTDTAYDALLAEGKIAAGLAGYILNYSLSGALAAACGTFVATFIPDPFVAASSPLLVYFTLTRLTSGKNLPGILNPLFWMEGIVATSSAGQAILEKFIVIAILCTGMSLAAIWQMKRRVRNA</sequence>
<name>A0A926DQQ0_9FIRM</name>
<evidence type="ECO:0000313" key="2">
    <source>
        <dbReference type="EMBL" id="MBC8542067.1"/>
    </source>
</evidence>
<gene>
    <name evidence="2" type="ORF">H8730_00685</name>
</gene>
<feature type="transmembrane region" description="Helical" evidence="1">
    <location>
        <begin position="20"/>
        <end position="39"/>
    </location>
</feature>
<reference evidence="2" key="1">
    <citation type="submission" date="2020-08" db="EMBL/GenBank/DDBJ databases">
        <title>Genome public.</title>
        <authorList>
            <person name="Liu C."/>
            <person name="Sun Q."/>
        </authorList>
    </citation>
    <scope>NUCLEOTIDE SEQUENCE</scope>
    <source>
        <strain evidence="2">NSJ-32</strain>
    </source>
</reference>
<evidence type="ECO:0000256" key="1">
    <source>
        <dbReference type="SAM" id="Phobius"/>
    </source>
</evidence>
<feature type="transmembrane region" description="Helical" evidence="1">
    <location>
        <begin position="59"/>
        <end position="78"/>
    </location>
</feature>
<protein>
    <submittedName>
        <fullName evidence="2">Uncharacterized protein</fullName>
    </submittedName>
</protein>
<proteinExistence type="predicted"/>
<comment type="caution">
    <text evidence="2">The sequence shown here is derived from an EMBL/GenBank/DDBJ whole genome shotgun (WGS) entry which is preliminary data.</text>
</comment>
<dbReference type="EMBL" id="JACRSQ010000001">
    <property type="protein sequence ID" value="MBC8542067.1"/>
    <property type="molecule type" value="Genomic_DNA"/>
</dbReference>
<evidence type="ECO:0000313" key="3">
    <source>
        <dbReference type="Proteomes" id="UP000657006"/>
    </source>
</evidence>
<keyword evidence="3" id="KW-1185">Reference proteome</keyword>
<keyword evidence="1" id="KW-0472">Membrane</keyword>
<keyword evidence="1" id="KW-1133">Transmembrane helix</keyword>
<accession>A0A926DQQ0</accession>
<dbReference type="Proteomes" id="UP000657006">
    <property type="component" value="Unassembled WGS sequence"/>
</dbReference>